<keyword evidence="3 6" id="KW-0812">Transmembrane</keyword>
<evidence type="ECO:0000256" key="6">
    <source>
        <dbReference type="SAM" id="Phobius"/>
    </source>
</evidence>
<dbReference type="GO" id="GO:0015297">
    <property type="term" value="F:antiporter activity"/>
    <property type="evidence" value="ECO:0007669"/>
    <property type="project" value="InterPro"/>
</dbReference>
<dbReference type="GO" id="GO:0005886">
    <property type="term" value="C:plasma membrane"/>
    <property type="evidence" value="ECO:0007669"/>
    <property type="project" value="UniProtKB-SubCell"/>
</dbReference>
<keyword evidence="4 6" id="KW-1133">Transmembrane helix</keyword>
<accession>A0A1G6G0H4</accession>
<protein>
    <submittedName>
        <fullName evidence="7">Na+-driven multidrug efflux pump</fullName>
    </submittedName>
</protein>
<dbReference type="InterPro" id="IPR050833">
    <property type="entry name" value="Poly_Biosynth_Transport"/>
</dbReference>
<feature type="transmembrane region" description="Helical" evidence="6">
    <location>
        <begin position="139"/>
        <end position="161"/>
    </location>
</feature>
<feature type="transmembrane region" description="Helical" evidence="6">
    <location>
        <begin position="24"/>
        <end position="45"/>
    </location>
</feature>
<dbReference type="Pfam" id="PF01554">
    <property type="entry name" value="MatE"/>
    <property type="match status" value="1"/>
</dbReference>
<evidence type="ECO:0000256" key="3">
    <source>
        <dbReference type="ARBA" id="ARBA00022692"/>
    </source>
</evidence>
<feature type="transmembrane region" description="Helical" evidence="6">
    <location>
        <begin position="167"/>
        <end position="190"/>
    </location>
</feature>
<feature type="transmembrane region" description="Helical" evidence="6">
    <location>
        <begin position="324"/>
        <end position="342"/>
    </location>
</feature>
<feature type="transmembrane region" description="Helical" evidence="6">
    <location>
        <begin position="65"/>
        <end position="93"/>
    </location>
</feature>
<keyword evidence="2" id="KW-1003">Cell membrane</keyword>
<proteinExistence type="predicted"/>
<dbReference type="EMBL" id="FMYE01000001">
    <property type="protein sequence ID" value="SDB75365.1"/>
    <property type="molecule type" value="Genomic_DNA"/>
</dbReference>
<evidence type="ECO:0000256" key="1">
    <source>
        <dbReference type="ARBA" id="ARBA00004651"/>
    </source>
</evidence>
<evidence type="ECO:0000256" key="2">
    <source>
        <dbReference type="ARBA" id="ARBA00022475"/>
    </source>
</evidence>
<feature type="transmembrane region" description="Helical" evidence="6">
    <location>
        <begin position="416"/>
        <end position="440"/>
    </location>
</feature>
<feature type="transmembrane region" description="Helical" evidence="6">
    <location>
        <begin position="383"/>
        <end position="404"/>
    </location>
</feature>
<evidence type="ECO:0000313" key="7">
    <source>
        <dbReference type="EMBL" id="SDB75365.1"/>
    </source>
</evidence>
<dbReference type="Proteomes" id="UP000183670">
    <property type="component" value="Unassembled WGS sequence"/>
</dbReference>
<dbReference type="AlphaFoldDB" id="A0A1G6G0H4"/>
<dbReference type="InterPro" id="IPR002528">
    <property type="entry name" value="MATE_fam"/>
</dbReference>
<keyword evidence="5 6" id="KW-0472">Membrane</keyword>
<gene>
    <name evidence="7" type="ORF">SAMN05192581_1001253</name>
</gene>
<dbReference type="GO" id="GO:0042910">
    <property type="term" value="F:xenobiotic transmembrane transporter activity"/>
    <property type="evidence" value="ECO:0007669"/>
    <property type="project" value="InterPro"/>
</dbReference>
<evidence type="ECO:0000256" key="4">
    <source>
        <dbReference type="ARBA" id="ARBA00022989"/>
    </source>
</evidence>
<evidence type="ECO:0000256" key="5">
    <source>
        <dbReference type="ARBA" id="ARBA00023136"/>
    </source>
</evidence>
<evidence type="ECO:0000313" key="8">
    <source>
        <dbReference type="Proteomes" id="UP000183670"/>
    </source>
</evidence>
<name>A0A1G6G0H4_BACOV</name>
<dbReference type="PANTHER" id="PTHR30250">
    <property type="entry name" value="PST FAMILY PREDICTED COLANIC ACID TRANSPORTER"/>
    <property type="match status" value="1"/>
</dbReference>
<reference evidence="7 8" key="1">
    <citation type="submission" date="2016-10" db="EMBL/GenBank/DDBJ databases">
        <authorList>
            <person name="de Groot N.N."/>
        </authorList>
    </citation>
    <scope>NUCLEOTIDE SEQUENCE [LARGE SCALE GENOMIC DNA]</scope>
    <source>
        <strain evidence="7 8">NLAE-zl-C500</strain>
    </source>
</reference>
<comment type="subcellular location">
    <subcellularLocation>
        <location evidence="1">Cell membrane</location>
        <topology evidence="1">Multi-pass membrane protein</topology>
    </subcellularLocation>
</comment>
<feature type="transmembrane region" description="Helical" evidence="6">
    <location>
        <begin position="294"/>
        <end position="312"/>
    </location>
</feature>
<organism evidence="7 8">
    <name type="scientific">Bacteroides ovatus</name>
    <dbReference type="NCBI Taxonomy" id="28116"/>
    <lineage>
        <taxon>Bacteria</taxon>
        <taxon>Pseudomonadati</taxon>
        <taxon>Bacteroidota</taxon>
        <taxon>Bacteroidia</taxon>
        <taxon>Bacteroidales</taxon>
        <taxon>Bacteroidaceae</taxon>
        <taxon>Bacteroides</taxon>
    </lineage>
</organism>
<feature type="transmembrane region" description="Helical" evidence="6">
    <location>
        <begin position="354"/>
        <end position="377"/>
    </location>
</feature>
<sequence>MMFTMVLNLLTTRFVLSNLGVEDMGVFSVVGSIVNMFAIFISGLLSAAQRFITFEMGKKDGNIALVFSTCSNIILAVSVLLFLLLEIGGLWMLNCNVNLPEQSKNAAKWVLQFSIFTCLLNLNSTCYNAILIAHEKMNIWAFISTLQVLLGCVAAYCISYFPNNDRLIYYSLLGLLVQFFIRLLYFLYCIRHFPETKFSKKIDVQLVKSIAKYTGASSVSGLLQVFITQGLVLIINWTYGVAINAVYNIGLQVKNSVLSFGMNIFKAVQPQITKTYAAGEFNKHEKLVYSGSKIGSYMIMIILIPFCFHSHYIMKLWLGTVPPYASSFAMAFVFQSLLYASFEPFRTAVLATGNVVKFFIYSELIHSLVLPLAYYWGAQYETPIPLIIIIVAMEFVYCASMIVLGSKVSIPTINGIFRHVVVPCFLVGIVSAIPCYFISLSMEDNIGTLIFQLVLGSIIFSIVVLLIGINQHERRVVMQVVNAVKIKIGYK</sequence>
<dbReference type="PANTHER" id="PTHR30250:SF26">
    <property type="entry name" value="PSMA PROTEIN"/>
    <property type="match status" value="1"/>
</dbReference>
<feature type="transmembrane region" description="Helical" evidence="6">
    <location>
        <begin position="446"/>
        <end position="469"/>
    </location>
</feature>